<name>A0ABR9T366_9SPHI</name>
<dbReference type="Pfam" id="PF16344">
    <property type="entry name" value="FecR_C"/>
    <property type="match status" value="1"/>
</dbReference>
<evidence type="ECO:0000313" key="4">
    <source>
        <dbReference type="EMBL" id="MBE8719791.1"/>
    </source>
</evidence>
<sequence length="379" mass="43271">MDTNPLKIADILVKMFKNESISEDERQFLDVWLKMDSRNRDLFDELLTSKTELDGSWLERIDEENAWTQINNKRNRGTKKHFSWMVAASIALLFSLSFYLFFNNSDFDSQPRFVKRADTKYTNDILPANLGAKIVLANGKEVKVDDTLTVPQNGGLLAEDQITASIADVAVLNTLVVPTAKFFKLTLSDGTIVWVNSNSELKFPTQFNNTERRVFLSGEAYFEVAKDVSKPFYVETEDLKVKVLGTHFNVSTYGAKSKTSLKEGSVEVSKDAQSVIISPGQSAEWSTEGLKVRRADLQKDLAWKNNEFYFKGDNIINIANQLKRWYDLEVVFSKEVSLTDTYSGEIRRDVRLSEVLKMLEFVSELDFKLDKNKLLITKK</sequence>
<protein>
    <submittedName>
        <fullName evidence="4">Anti-sigma factor</fullName>
    </submittedName>
</protein>
<dbReference type="InterPro" id="IPR006860">
    <property type="entry name" value="FecR"/>
</dbReference>
<dbReference type="PANTHER" id="PTHR30273">
    <property type="entry name" value="PERIPLASMIC SIGNAL SENSOR AND SIGMA FACTOR ACTIVATOR FECR-RELATED"/>
    <property type="match status" value="1"/>
</dbReference>
<dbReference type="RefSeq" id="WP_196937498.1">
    <property type="nucleotide sequence ID" value="NZ_MU158689.1"/>
</dbReference>
<dbReference type="InterPro" id="IPR032508">
    <property type="entry name" value="FecR_C"/>
</dbReference>
<accession>A0ABR9T366</accession>
<dbReference type="InterPro" id="IPR012373">
    <property type="entry name" value="Ferrdict_sens_TM"/>
</dbReference>
<feature type="transmembrane region" description="Helical" evidence="1">
    <location>
        <begin position="82"/>
        <end position="102"/>
    </location>
</feature>
<evidence type="ECO:0000259" key="3">
    <source>
        <dbReference type="Pfam" id="PF16344"/>
    </source>
</evidence>
<dbReference type="Gene3D" id="3.55.50.30">
    <property type="match status" value="1"/>
</dbReference>
<keyword evidence="1" id="KW-1133">Transmembrane helix</keyword>
<gene>
    <name evidence="4" type="ORF">C4F40_03490</name>
</gene>
<feature type="domain" description="Protein FecR C-terminal" evidence="3">
    <location>
        <begin position="307"/>
        <end position="376"/>
    </location>
</feature>
<evidence type="ECO:0000259" key="2">
    <source>
        <dbReference type="Pfam" id="PF04773"/>
    </source>
</evidence>
<keyword evidence="1" id="KW-0812">Transmembrane</keyword>
<evidence type="ECO:0000256" key="1">
    <source>
        <dbReference type="SAM" id="Phobius"/>
    </source>
</evidence>
<dbReference type="Pfam" id="PF04773">
    <property type="entry name" value="FecR"/>
    <property type="match status" value="1"/>
</dbReference>
<dbReference type="PANTHER" id="PTHR30273:SF2">
    <property type="entry name" value="PROTEIN FECR"/>
    <property type="match status" value="1"/>
</dbReference>
<organism evidence="4 5">
    <name type="scientific">Sphingobacterium pedocola</name>
    <dbReference type="NCBI Taxonomy" id="2082722"/>
    <lineage>
        <taxon>Bacteria</taxon>
        <taxon>Pseudomonadati</taxon>
        <taxon>Bacteroidota</taxon>
        <taxon>Sphingobacteriia</taxon>
        <taxon>Sphingobacteriales</taxon>
        <taxon>Sphingobacteriaceae</taxon>
        <taxon>Sphingobacterium</taxon>
    </lineage>
</organism>
<dbReference type="Proteomes" id="UP000618319">
    <property type="component" value="Unassembled WGS sequence"/>
</dbReference>
<keyword evidence="5" id="KW-1185">Reference proteome</keyword>
<proteinExistence type="predicted"/>
<evidence type="ECO:0000313" key="5">
    <source>
        <dbReference type="Proteomes" id="UP000618319"/>
    </source>
</evidence>
<reference evidence="4 5" key="1">
    <citation type="submission" date="2018-02" db="EMBL/GenBank/DDBJ databases">
        <title>Sphingobacterium KA21.</title>
        <authorList>
            <person name="Vasarhelyi B.M."/>
            <person name="Deshmukh S."/>
            <person name="Balint B."/>
            <person name="Kukolya J."/>
        </authorList>
    </citation>
    <scope>NUCLEOTIDE SEQUENCE [LARGE SCALE GENOMIC DNA]</scope>
    <source>
        <strain evidence="4 5">Ka21</strain>
    </source>
</reference>
<keyword evidence="1" id="KW-0472">Membrane</keyword>
<dbReference type="Gene3D" id="2.60.120.1440">
    <property type="match status" value="1"/>
</dbReference>
<feature type="domain" description="FecR protein" evidence="2">
    <location>
        <begin position="176"/>
        <end position="267"/>
    </location>
</feature>
<comment type="caution">
    <text evidence="4">The sequence shown here is derived from an EMBL/GenBank/DDBJ whole genome shotgun (WGS) entry which is preliminary data.</text>
</comment>
<dbReference type="EMBL" id="PSKQ01000017">
    <property type="protein sequence ID" value="MBE8719791.1"/>
    <property type="molecule type" value="Genomic_DNA"/>
</dbReference>
<dbReference type="PIRSF" id="PIRSF018266">
    <property type="entry name" value="FecR"/>
    <property type="match status" value="1"/>
</dbReference>